<evidence type="ECO:0000313" key="2">
    <source>
        <dbReference type="EMBL" id="KAB7782023.1"/>
    </source>
</evidence>
<proteinExistence type="predicted"/>
<dbReference type="AlphaFoldDB" id="A0A833MY40"/>
<dbReference type="Proteomes" id="UP000469949">
    <property type="component" value="Unassembled WGS sequence"/>
</dbReference>
<protein>
    <submittedName>
        <fullName evidence="2">Uncharacterized protein</fullName>
    </submittedName>
</protein>
<evidence type="ECO:0000256" key="1">
    <source>
        <dbReference type="SAM" id="MobiDB-lite"/>
    </source>
</evidence>
<sequence>MRSAAVDGQGSPRAPKMVKHPPLGWSRLHPDRGGRSWPWGGLGR</sequence>
<reference evidence="2 3" key="1">
    <citation type="submission" date="2019-10" db="EMBL/GenBank/DDBJ databases">
        <title>Draft Genome Sequence of the Caffeine Degrading Methylotroph Methylorubrum populi PINKEL.</title>
        <authorList>
            <person name="Dawson S.C."/>
            <person name="Zhang X."/>
            <person name="Wright M.E."/>
            <person name="Sharma G."/>
            <person name="Langner J.T."/>
            <person name="Ditty J.L."/>
            <person name="Subuyuj G.A."/>
        </authorList>
    </citation>
    <scope>NUCLEOTIDE SEQUENCE [LARGE SCALE GENOMIC DNA]</scope>
    <source>
        <strain evidence="2 3">Pinkel</strain>
    </source>
</reference>
<gene>
    <name evidence="2" type="ORF">F8B43_4778</name>
</gene>
<comment type="caution">
    <text evidence="2">The sequence shown here is derived from an EMBL/GenBank/DDBJ whole genome shotgun (WGS) entry which is preliminary data.</text>
</comment>
<evidence type="ECO:0000313" key="3">
    <source>
        <dbReference type="Proteomes" id="UP000469949"/>
    </source>
</evidence>
<accession>A0A833MY40</accession>
<name>A0A833MY40_9HYPH</name>
<dbReference type="EMBL" id="WEKV01000020">
    <property type="protein sequence ID" value="KAB7782023.1"/>
    <property type="molecule type" value="Genomic_DNA"/>
</dbReference>
<organism evidence="2 3">
    <name type="scientific">Methylorubrum populi</name>
    <dbReference type="NCBI Taxonomy" id="223967"/>
    <lineage>
        <taxon>Bacteria</taxon>
        <taxon>Pseudomonadati</taxon>
        <taxon>Pseudomonadota</taxon>
        <taxon>Alphaproteobacteria</taxon>
        <taxon>Hyphomicrobiales</taxon>
        <taxon>Methylobacteriaceae</taxon>
        <taxon>Methylorubrum</taxon>
    </lineage>
</organism>
<feature type="region of interest" description="Disordered" evidence="1">
    <location>
        <begin position="1"/>
        <end position="44"/>
    </location>
</feature>